<evidence type="ECO:0000313" key="2">
    <source>
        <dbReference type="Proteomes" id="UP000066737"/>
    </source>
</evidence>
<protein>
    <submittedName>
        <fullName evidence="1">Uncharacterized protein</fullName>
    </submittedName>
</protein>
<dbReference type="EMBL" id="LN831302">
    <property type="protein sequence ID" value="CQH46183.1"/>
    <property type="molecule type" value="Genomic_DNA"/>
</dbReference>
<evidence type="ECO:0000313" key="1">
    <source>
        <dbReference type="EMBL" id="CQH46183.1"/>
    </source>
</evidence>
<sequence>MIGRVAWKIRQLVVLTDLRQDLLLVAAFYRTVDAATDES</sequence>
<keyword evidence="2" id="KW-1185">Reference proteome</keyword>
<dbReference type="KEGG" id="hhb:Hhub_1201"/>
<reference evidence="2" key="1">
    <citation type="journal article" date="2016" name="Environ. Microbiol.">
        <title>The complete genome of a viable archaeum isolated from 123-million-year-old rock salt.</title>
        <authorList>
            <person name="Jaakkola S.T."/>
            <person name="Pfeiffer F."/>
            <person name="Ravantti J.J."/>
            <person name="Guo Q."/>
            <person name="Liu Y."/>
            <person name="Chen X."/>
            <person name="Ma H."/>
            <person name="Yang C."/>
            <person name="Oksanen H.M."/>
            <person name="Bamford D.H."/>
        </authorList>
    </citation>
    <scope>NUCLEOTIDE SEQUENCE</scope>
    <source>
        <strain evidence="2">JI20-1</strain>
    </source>
</reference>
<organism evidence="1 2">
    <name type="scientific">Halobacterium hubeiense</name>
    <dbReference type="NCBI Taxonomy" id="1407499"/>
    <lineage>
        <taxon>Archaea</taxon>
        <taxon>Methanobacteriati</taxon>
        <taxon>Methanobacteriota</taxon>
        <taxon>Stenosarchaea group</taxon>
        <taxon>Halobacteria</taxon>
        <taxon>Halobacteriales</taxon>
        <taxon>Halobacteriaceae</taxon>
        <taxon>Halobacterium</taxon>
    </lineage>
</organism>
<dbReference type="AlphaFoldDB" id="A0A0U5H0S9"/>
<accession>A0A0U5H0S9</accession>
<gene>
    <name evidence="1" type="ORF">HHUB_1201</name>
</gene>
<dbReference type="Proteomes" id="UP000066737">
    <property type="component" value="Chromosome I"/>
</dbReference>
<proteinExistence type="predicted"/>
<name>A0A0U5H0S9_9EURY</name>